<evidence type="ECO:0000313" key="3">
    <source>
        <dbReference type="Proteomes" id="UP001596383"/>
    </source>
</evidence>
<sequence>MSHATENILDVTGQNWWAVGLRGIAAIIFGILSFLWPGVTLFMLVLLFGTYAIVDGVFAFVSAYRTAENRDSAWPFLVEGILGIITGIVAFVWPGITAVALLFLIAVWSIVTGAFELYAAVKLREEIDDEWWLALGGLVSVVFGLLLVFLPGPGALAVIWLIAAYAIVFGALLLALAWRLRRWQADERAATEATVPT</sequence>
<accession>A0ABD5SJP6</accession>
<reference evidence="2 3" key="1">
    <citation type="journal article" date="2019" name="Int. J. Syst. Evol. Microbiol.">
        <title>The Global Catalogue of Microorganisms (GCM) 10K type strain sequencing project: providing services to taxonomists for standard genome sequencing and annotation.</title>
        <authorList>
            <consortium name="The Broad Institute Genomics Platform"/>
            <consortium name="The Broad Institute Genome Sequencing Center for Infectious Disease"/>
            <person name="Wu L."/>
            <person name="Ma J."/>
        </authorList>
    </citation>
    <scope>NUCLEOTIDE SEQUENCE [LARGE SCALE GENOMIC DNA]</scope>
    <source>
        <strain evidence="2 3">LMG 29247</strain>
    </source>
</reference>
<dbReference type="Pfam" id="PF03729">
    <property type="entry name" value="DUF308"/>
    <property type="match status" value="1"/>
</dbReference>
<keyword evidence="1" id="KW-0472">Membrane</keyword>
<dbReference type="AlphaFoldDB" id="A0ABD5SJP6"/>
<name>A0ABD5SJP6_9EURY</name>
<proteinExistence type="predicted"/>
<dbReference type="InterPro" id="IPR005325">
    <property type="entry name" value="DUF308_memb"/>
</dbReference>
<evidence type="ECO:0000256" key="1">
    <source>
        <dbReference type="SAM" id="Phobius"/>
    </source>
</evidence>
<dbReference type="RefSeq" id="WP_273736768.1">
    <property type="nucleotide sequence ID" value="NZ_JAQIVI010000007.1"/>
</dbReference>
<comment type="caution">
    <text evidence="2">The sequence shown here is derived from an EMBL/GenBank/DDBJ whole genome shotgun (WGS) entry which is preliminary data.</text>
</comment>
<keyword evidence="1" id="KW-1133">Transmembrane helix</keyword>
<feature type="transmembrane region" description="Helical" evidence="1">
    <location>
        <begin position="99"/>
        <end position="119"/>
    </location>
</feature>
<feature type="transmembrane region" description="Helical" evidence="1">
    <location>
        <begin position="16"/>
        <end position="36"/>
    </location>
</feature>
<keyword evidence="3" id="KW-1185">Reference proteome</keyword>
<dbReference type="InterPro" id="IPR052712">
    <property type="entry name" value="Acid_resist_chaperone_HdeD"/>
</dbReference>
<dbReference type="PANTHER" id="PTHR34989:SF1">
    <property type="entry name" value="PROTEIN HDED"/>
    <property type="match status" value="1"/>
</dbReference>
<protein>
    <submittedName>
        <fullName evidence="2">HdeD family acid-resistance protein</fullName>
    </submittedName>
</protein>
<feature type="transmembrane region" description="Helical" evidence="1">
    <location>
        <begin position="131"/>
        <end position="150"/>
    </location>
</feature>
<feature type="transmembrane region" description="Helical" evidence="1">
    <location>
        <begin position="73"/>
        <end position="93"/>
    </location>
</feature>
<keyword evidence="1" id="KW-0812">Transmembrane</keyword>
<dbReference type="PANTHER" id="PTHR34989">
    <property type="entry name" value="PROTEIN HDED"/>
    <property type="match status" value="1"/>
</dbReference>
<evidence type="ECO:0000313" key="2">
    <source>
        <dbReference type="EMBL" id="MFC6763653.1"/>
    </source>
</evidence>
<feature type="transmembrane region" description="Helical" evidence="1">
    <location>
        <begin position="156"/>
        <end position="178"/>
    </location>
</feature>
<feature type="transmembrane region" description="Helical" evidence="1">
    <location>
        <begin position="42"/>
        <end position="61"/>
    </location>
</feature>
<gene>
    <name evidence="2" type="ORF">ACFQE6_00765</name>
</gene>
<dbReference type="Proteomes" id="UP001596383">
    <property type="component" value="Unassembled WGS sequence"/>
</dbReference>
<organism evidence="2 3">
    <name type="scientific">Natrinema soli</name>
    <dbReference type="NCBI Taxonomy" id="1930624"/>
    <lineage>
        <taxon>Archaea</taxon>
        <taxon>Methanobacteriati</taxon>
        <taxon>Methanobacteriota</taxon>
        <taxon>Stenosarchaea group</taxon>
        <taxon>Halobacteria</taxon>
        <taxon>Halobacteriales</taxon>
        <taxon>Natrialbaceae</taxon>
        <taxon>Natrinema</taxon>
    </lineage>
</organism>
<dbReference type="EMBL" id="JBHSWV010000007">
    <property type="protein sequence ID" value="MFC6763653.1"/>
    <property type="molecule type" value="Genomic_DNA"/>
</dbReference>